<sequence length="93" mass="10691">MYGNNEFSAEYQQLMDQFASQMSDLERDLLQQIQRLNYESANAAMRERVADAQILADYRLDPQIGARTAAYQARIRQSYVNGIDRGYQSGMSL</sequence>
<name>A0A1Z4JRE7_LEPBY</name>
<dbReference type="Proteomes" id="UP000217895">
    <property type="component" value="Plasmid Plasmid1 dna"/>
</dbReference>
<evidence type="ECO:0000313" key="2">
    <source>
        <dbReference type="Proteomes" id="UP000217895"/>
    </source>
</evidence>
<proteinExistence type="predicted"/>
<keyword evidence="2" id="KW-1185">Reference proteome</keyword>
<keyword evidence="1" id="KW-0614">Plasmid</keyword>
<organism evidence="1 2">
    <name type="scientific">Leptolyngbya boryana NIES-2135</name>
    <dbReference type="NCBI Taxonomy" id="1973484"/>
    <lineage>
        <taxon>Bacteria</taxon>
        <taxon>Bacillati</taxon>
        <taxon>Cyanobacteriota</taxon>
        <taxon>Cyanophyceae</taxon>
        <taxon>Leptolyngbyales</taxon>
        <taxon>Leptolyngbyaceae</taxon>
        <taxon>Leptolyngbya group</taxon>
        <taxon>Leptolyngbya</taxon>
    </lineage>
</organism>
<protein>
    <submittedName>
        <fullName evidence="1">Uncharacterized protein</fullName>
    </submittedName>
</protein>
<gene>
    <name evidence="1" type="ORF">NIES2135_62120</name>
</gene>
<geneLocation type="plasmid" evidence="1">
    <name>plasmid1</name>
</geneLocation>
<dbReference type="AlphaFoldDB" id="A0A1Z4JRE7"/>
<evidence type="ECO:0000313" key="1">
    <source>
        <dbReference type="EMBL" id="BAY59335.1"/>
    </source>
</evidence>
<dbReference type="EMBL" id="AP018204">
    <property type="protein sequence ID" value="BAY59335.1"/>
    <property type="molecule type" value="Genomic_DNA"/>
</dbReference>
<reference evidence="1 2" key="1">
    <citation type="submission" date="2017-06" db="EMBL/GenBank/DDBJ databases">
        <title>Genome sequencing of cyanobaciteial culture collection at National Institute for Environmental Studies (NIES).</title>
        <authorList>
            <person name="Hirose Y."/>
            <person name="Shimura Y."/>
            <person name="Fujisawa T."/>
            <person name="Nakamura Y."/>
            <person name="Kawachi M."/>
        </authorList>
    </citation>
    <scope>NUCLEOTIDE SEQUENCE [LARGE SCALE GENOMIC DNA]</scope>
    <source>
        <strain evidence="1 2">NIES-2135</strain>
        <plasmid evidence="2">Plasmid Plasmid1 dna</plasmid>
    </source>
</reference>
<accession>A0A1Z4JRE7</accession>